<sequence>HEKKIPDNLPVFLDSPLANAITDIFKQHIELYDKEIKALFKGPHNPFTMRQLKQTTDVEESKNLNFFIGPCIIISASGMCEAGRIRHHLKNNIEDPKNTIVVVGYMAENTMGRKIVDGAKQIKIFDHMYDVKANVVIMESFSALECRRCLKALHCTSFVWLRYNK</sequence>
<evidence type="ECO:0000256" key="1">
    <source>
        <dbReference type="ARBA" id="ARBA00022801"/>
    </source>
</evidence>
<feature type="non-terminal residue" evidence="3">
    <location>
        <position position="1"/>
    </location>
</feature>
<dbReference type="SUPFAM" id="SSF56281">
    <property type="entry name" value="Metallo-hydrolase/oxidoreductase"/>
    <property type="match status" value="1"/>
</dbReference>
<dbReference type="GO" id="GO:0016787">
    <property type="term" value="F:hydrolase activity"/>
    <property type="evidence" value="ECO:0007669"/>
    <property type="project" value="UniProtKB-KW"/>
</dbReference>
<dbReference type="EMBL" id="BART01019230">
    <property type="protein sequence ID" value="GAG83541.1"/>
    <property type="molecule type" value="Genomic_DNA"/>
</dbReference>
<feature type="domain" description="Beta-Casp" evidence="2">
    <location>
        <begin position="1"/>
        <end position="115"/>
    </location>
</feature>
<evidence type="ECO:0000313" key="3">
    <source>
        <dbReference type="EMBL" id="GAG83541.1"/>
    </source>
</evidence>
<dbReference type="AlphaFoldDB" id="X1CH37"/>
<dbReference type="Gene3D" id="3.40.50.10890">
    <property type="match status" value="1"/>
</dbReference>
<comment type="caution">
    <text evidence="3">The sequence shown here is derived from an EMBL/GenBank/DDBJ whole genome shotgun (WGS) entry which is preliminary data.</text>
</comment>
<dbReference type="InterPro" id="IPR036866">
    <property type="entry name" value="RibonucZ/Hydroxyglut_hydro"/>
</dbReference>
<accession>X1CH37</accession>
<evidence type="ECO:0000259" key="2">
    <source>
        <dbReference type="SMART" id="SM01027"/>
    </source>
</evidence>
<dbReference type="PANTHER" id="PTHR11203">
    <property type="entry name" value="CLEAVAGE AND POLYADENYLATION SPECIFICITY FACTOR FAMILY MEMBER"/>
    <property type="match status" value="1"/>
</dbReference>
<dbReference type="PANTHER" id="PTHR11203:SF37">
    <property type="entry name" value="INTEGRATOR COMPLEX SUBUNIT 11"/>
    <property type="match status" value="1"/>
</dbReference>
<dbReference type="InterPro" id="IPR022712">
    <property type="entry name" value="Beta_Casp"/>
</dbReference>
<dbReference type="SMART" id="SM01027">
    <property type="entry name" value="Beta-Casp"/>
    <property type="match status" value="1"/>
</dbReference>
<protein>
    <recommendedName>
        <fullName evidence="2">Beta-Casp domain-containing protein</fullName>
    </recommendedName>
</protein>
<dbReference type="InterPro" id="IPR050698">
    <property type="entry name" value="MBL"/>
</dbReference>
<organism evidence="3">
    <name type="scientific">marine sediment metagenome</name>
    <dbReference type="NCBI Taxonomy" id="412755"/>
    <lineage>
        <taxon>unclassified sequences</taxon>
        <taxon>metagenomes</taxon>
        <taxon>ecological metagenomes</taxon>
    </lineage>
</organism>
<proteinExistence type="predicted"/>
<dbReference type="Pfam" id="PF10996">
    <property type="entry name" value="Beta-Casp"/>
    <property type="match status" value="1"/>
</dbReference>
<gene>
    <name evidence="3" type="ORF">S01H4_36050</name>
</gene>
<name>X1CH37_9ZZZZ</name>
<dbReference type="GO" id="GO:0004521">
    <property type="term" value="F:RNA endonuclease activity"/>
    <property type="evidence" value="ECO:0007669"/>
    <property type="project" value="TreeGrafter"/>
</dbReference>
<reference evidence="3" key="1">
    <citation type="journal article" date="2014" name="Front. Microbiol.">
        <title>High frequency of phylogenetically diverse reductive dehalogenase-homologous genes in deep subseafloor sedimentary metagenomes.</title>
        <authorList>
            <person name="Kawai M."/>
            <person name="Futagami T."/>
            <person name="Toyoda A."/>
            <person name="Takaki Y."/>
            <person name="Nishi S."/>
            <person name="Hori S."/>
            <person name="Arai W."/>
            <person name="Tsubouchi T."/>
            <person name="Morono Y."/>
            <person name="Uchiyama I."/>
            <person name="Ito T."/>
            <person name="Fujiyama A."/>
            <person name="Inagaki F."/>
            <person name="Takami H."/>
        </authorList>
    </citation>
    <scope>NUCLEOTIDE SEQUENCE</scope>
    <source>
        <strain evidence="3">Expedition CK06-06</strain>
    </source>
</reference>
<keyword evidence="1" id="KW-0378">Hydrolase</keyword>